<evidence type="ECO:0000313" key="13">
    <source>
        <dbReference type="EMBL" id="KAJ8377336.1"/>
    </source>
</evidence>
<evidence type="ECO:0000256" key="7">
    <source>
        <dbReference type="ARBA" id="ARBA00023034"/>
    </source>
</evidence>
<dbReference type="Proteomes" id="UP001221898">
    <property type="component" value="Unassembled WGS sequence"/>
</dbReference>
<keyword evidence="5" id="KW-0735">Signal-anchor</keyword>
<comment type="similarity">
    <text evidence="2">Belongs to the glycosyl hydrolase 99 family.</text>
</comment>
<dbReference type="InterPro" id="IPR026071">
    <property type="entry name" value="Glyco_Hydrolase_99"/>
</dbReference>
<organism evidence="13 14">
    <name type="scientific">Aldrovandia affinis</name>
    <dbReference type="NCBI Taxonomy" id="143900"/>
    <lineage>
        <taxon>Eukaryota</taxon>
        <taxon>Metazoa</taxon>
        <taxon>Chordata</taxon>
        <taxon>Craniata</taxon>
        <taxon>Vertebrata</taxon>
        <taxon>Euteleostomi</taxon>
        <taxon>Actinopterygii</taxon>
        <taxon>Neopterygii</taxon>
        <taxon>Teleostei</taxon>
        <taxon>Notacanthiformes</taxon>
        <taxon>Halosauridae</taxon>
        <taxon>Aldrovandia</taxon>
    </lineage>
</organism>
<evidence type="ECO:0000256" key="4">
    <source>
        <dbReference type="ARBA" id="ARBA00022801"/>
    </source>
</evidence>
<evidence type="ECO:0000256" key="3">
    <source>
        <dbReference type="ARBA" id="ARBA00022692"/>
    </source>
</evidence>
<evidence type="ECO:0000256" key="8">
    <source>
        <dbReference type="ARBA" id="ARBA00023136"/>
    </source>
</evidence>
<name>A0AAD7RC40_9TELE</name>
<dbReference type="FunFam" id="3.20.20.80:FF:000019">
    <property type="entry name" value="glycoprotein endo-alpha-1,2-mannosidase"/>
    <property type="match status" value="1"/>
</dbReference>
<keyword evidence="14" id="KW-1185">Reference proteome</keyword>
<gene>
    <name evidence="13" type="ORF">AAFF_G00261210</name>
</gene>
<feature type="compositionally biased region" description="Pro residues" evidence="12">
    <location>
        <begin position="72"/>
        <end position="86"/>
    </location>
</feature>
<comment type="caution">
    <text evidence="13">The sequence shown here is derived from an EMBL/GenBank/DDBJ whole genome shotgun (WGS) entry which is preliminary data.</text>
</comment>
<comment type="subcellular location">
    <subcellularLocation>
        <location evidence="1">Golgi apparatus membrane</location>
        <topology evidence="1">Single-pass type II membrane protein</topology>
    </subcellularLocation>
</comment>
<evidence type="ECO:0000256" key="10">
    <source>
        <dbReference type="ARBA" id="ARBA00039288"/>
    </source>
</evidence>
<dbReference type="PANTHER" id="PTHR13572">
    <property type="entry name" value="ENDO-ALPHA-1,2-MANNOSIDASE"/>
    <property type="match status" value="1"/>
</dbReference>
<evidence type="ECO:0000256" key="5">
    <source>
        <dbReference type="ARBA" id="ARBA00022968"/>
    </source>
</evidence>
<keyword evidence="6" id="KW-1133">Transmembrane helix</keyword>
<feature type="region of interest" description="Disordered" evidence="12">
    <location>
        <begin position="33"/>
        <end position="86"/>
    </location>
</feature>
<comment type="catalytic activity">
    <reaction evidence="11">
        <text>N-{alpha-Glc-(1-&gt;3)-alpha-Man-(1-&gt;2)-alpha-Man-(1-&gt;2)-alpha-Man-(1-&gt;3)-[alpha-Man-(1-&gt;2)-alpha-Man-(1-&gt;3)-[alpha-Man-(1-&gt;2)-alpha-Man-(1-&gt;6)]-alpha-Man-(1-&gt;6)]-beta-Man-(1-&gt;4)-beta-GlcNAc-(1-&gt;4)-beta-GlcNAc}-L-asparaginyl-[protein] + H2O = alpha-D-glucosyl-(1-&gt;3)-D-mannopyranose + N(4)-{alpha-D-Man-(1-&gt;2)-alpha-D-Man-(1-&gt;3)-[alpha-D-Man-(1-&gt;2)-alpha-D-Man-(1-&gt;3)-[alpha-D-Man-(1-&gt;2)-alpha-D-Man-(1-&gt;6)]-alpha-D-Man-(1-&gt;6)]-beta-D-Man-(1-&gt;4)-beta-D-GlaNAc-(1-&gt;4)-beta-D-GlcNAc}-L-asparaginyl-[protein] (N-glucan mannose isomer 8A1,2,3B1,2)</text>
        <dbReference type="Rhea" id="RHEA:54824"/>
        <dbReference type="Rhea" id="RHEA-COMP:14010"/>
        <dbReference type="Rhea" id="RHEA-COMP:14011"/>
        <dbReference type="ChEBI" id="CHEBI:15377"/>
        <dbReference type="ChEBI" id="CHEBI:52996"/>
        <dbReference type="ChEBI" id="CHEBI:59080"/>
        <dbReference type="ChEBI" id="CHEBI:60627"/>
        <dbReference type="EC" id="3.2.1.130"/>
    </reaction>
</comment>
<dbReference type="GO" id="GO:0004569">
    <property type="term" value="F:glycoprotein endo-alpha-1,2-mannosidase activity"/>
    <property type="evidence" value="ECO:0007669"/>
    <property type="project" value="UniProtKB-EC"/>
</dbReference>
<protein>
    <recommendedName>
        <fullName evidence="10">Glycoprotein endo-alpha-1,2-mannosidase</fullName>
        <ecNumber evidence="9">3.2.1.130</ecNumber>
    </recommendedName>
</protein>
<reference evidence="13" key="1">
    <citation type="journal article" date="2023" name="Science">
        <title>Genome structures resolve the early diversification of teleost fishes.</title>
        <authorList>
            <person name="Parey E."/>
            <person name="Louis A."/>
            <person name="Montfort J."/>
            <person name="Bouchez O."/>
            <person name="Roques C."/>
            <person name="Iampietro C."/>
            <person name="Lluch J."/>
            <person name="Castinel A."/>
            <person name="Donnadieu C."/>
            <person name="Desvignes T."/>
            <person name="Floi Bucao C."/>
            <person name="Jouanno E."/>
            <person name="Wen M."/>
            <person name="Mejri S."/>
            <person name="Dirks R."/>
            <person name="Jansen H."/>
            <person name="Henkel C."/>
            <person name="Chen W.J."/>
            <person name="Zahm M."/>
            <person name="Cabau C."/>
            <person name="Klopp C."/>
            <person name="Thompson A.W."/>
            <person name="Robinson-Rechavi M."/>
            <person name="Braasch I."/>
            <person name="Lecointre G."/>
            <person name="Bobe J."/>
            <person name="Postlethwait J.H."/>
            <person name="Berthelot C."/>
            <person name="Roest Crollius H."/>
            <person name="Guiguen Y."/>
        </authorList>
    </citation>
    <scope>NUCLEOTIDE SEQUENCE</scope>
    <source>
        <strain evidence="13">NC1722</strain>
    </source>
</reference>
<dbReference type="PANTHER" id="PTHR13572:SF1">
    <property type="entry name" value="GLYCOPROTEIN ENDO-ALPHA-1,2-MANNOSIDASE"/>
    <property type="match status" value="1"/>
</dbReference>
<evidence type="ECO:0000256" key="12">
    <source>
        <dbReference type="SAM" id="MobiDB-lite"/>
    </source>
</evidence>
<dbReference type="CDD" id="cd11574">
    <property type="entry name" value="GH99"/>
    <property type="match status" value="1"/>
</dbReference>
<keyword evidence="3" id="KW-0812">Transmembrane</keyword>
<evidence type="ECO:0000313" key="14">
    <source>
        <dbReference type="Proteomes" id="UP001221898"/>
    </source>
</evidence>
<sequence length="422" mass="46668">MARFRRKTCVTLAGLVLFIFAVTVVLKSLRPEGSGAEGVGGARPHARQEDTPPPVGGRTDPGDPARLRRPAGPQPDPEPEPTPGRFPAPNYGLHAFYYIWYGSPQFDGKYIHWDHPVLPHWDPKVAAAYPEGRHSPPEDVGANFYPALGAYSSRDPAVIDAHMQQLRTAAIGVLAVSWYPPGMKDDNGEPTDDIVPLVLAAAHRYQVKVAFHIEPYKGRDDLSMYNSVKYIIETYGEHPAFYRHRTRGGKLLPLFYVYDSYLLSAERWAGLLKDGGRHSVRNSPFDGVFLALLVEEAQQGDIAAAGFDGLYTYFATNGFSYGSSHANWAAVKGFCERQGLLFVPSVGPGYTDTSVRPWNAQNTRNRIHGRYYETALGAALETRPDVVSITSFNEWHEGTQIERAQHQTGATGLLGFLLNKLE</sequence>
<evidence type="ECO:0000256" key="9">
    <source>
        <dbReference type="ARBA" id="ARBA00038876"/>
    </source>
</evidence>
<keyword evidence="4" id="KW-0378">Hydrolase</keyword>
<dbReference type="AlphaFoldDB" id="A0AAD7RC40"/>
<evidence type="ECO:0000256" key="2">
    <source>
        <dbReference type="ARBA" id="ARBA00009559"/>
    </source>
</evidence>
<proteinExistence type="inferred from homology"/>
<dbReference type="EMBL" id="JAINUG010000357">
    <property type="protein sequence ID" value="KAJ8377336.1"/>
    <property type="molecule type" value="Genomic_DNA"/>
</dbReference>
<keyword evidence="8" id="KW-0472">Membrane</keyword>
<dbReference type="GO" id="GO:0000139">
    <property type="term" value="C:Golgi membrane"/>
    <property type="evidence" value="ECO:0007669"/>
    <property type="project" value="UniProtKB-SubCell"/>
</dbReference>
<evidence type="ECO:0000256" key="1">
    <source>
        <dbReference type="ARBA" id="ARBA00004323"/>
    </source>
</evidence>
<dbReference type="EC" id="3.2.1.130" evidence="9"/>
<keyword evidence="7" id="KW-0333">Golgi apparatus</keyword>
<evidence type="ECO:0000256" key="11">
    <source>
        <dbReference type="ARBA" id="ARBA00049330"/>
    </source>
</evidence>
<evidence type="ECO:0000256" key="6">
    <source>
        <dbReference type="ARBA" id="ARBA00022989"/>
    </source>
</evidence>
<dbReference type="Pfam" id="PF16317">
    <property type="entry name" value="Glyco_hydro_99"/>
    <property type="match status" value="1"/>
</dbReference>
<accession>A0AAD7RC40</accession>
<dbReference type="Gene3D" id="3.20.20.80">
    <property type="entry name" value="Glycosidases"/>
    <property type="match status" value="1"/>
</dbReference>